<reference evidence="8 9" key="1">
    <citation type="submission" date="2019-02" db="EMBL/GenBank/DDBJ databases">
        <title>Deep-cultivation of Planctomycetes and their phenomic and genomic characterization uncovers novel biology.</title>
        <authorList>
            <person name="Wiegand S."/>
            <person name="Jogler M."/>
            <person name="Boedeker C."/>
            <person name="Pinto D."/>
            <person name="Vollmers J."/>
            <person name="Rivas-Marin E."/>
            <person name="Kohn T."/>
            <person name="Peeters S.H."/>
            <person name="Heuer A."/>
            <person name="Rast P."/>
            <person name="Oberbeckmann S."/>
            <person name="Bunk B."/>
            <person name="Jeske O."/>
            <person name="Meyerdierks A."/>
            <person name="Storesund J.E."/>
            <person name="Kallscheuer N."/>
            <person name="Luecker S."/>
            <person name="Lage O.M."/>
            <person name="Pohl T."/>
            <person name="Merkel B.J."/>
            <person name="Hornburger P."/>
            <person name="Mueller R.-W."/>
            <person name="Bruemmer F."/>
            <person name="Labrenz M."/>
            <person name="Spormann A.M."/>
            <person name="Op den Camp H."/>
            <person name="Overmann J."/>
            <person name="Amann R."/>
            <person name="Jetten M.S.M."/>
            <person name="Mascher T."/>
            <person name="Medema M.H."/>
            <person name="Devos D.P."/>
            <person name="Kaster A.-K."/>
            <person name="Ovreas L."/>
            <person name="Rohde M."/>
            <person name="Galperin M.Y."/>
            <person name="Jogler C."/>
        </authorList>
    </citation>
    <scope>NUCLEOTIDE SEQUENCE [LARGE SCALE GENOMIC DNA]</scope>
    <source>
        <strain evidence="8 9">FF011L</strain>
    </source>
</reference>
<evidence type="ECO:0000256" key="2">
    <source>
        <dbReference type="ARBA" id="ARBA00022692"/>
    </source>
</evidence>
<evidence type="ECO:0000313" key="8">
    <source>
        <dbReference type="EMBL" id="QDS95846.1"/>
    </source>
</evidence>
<feature type="region of interest" description="Disordered" evidence="5">
    <location>
        <begin position="453"/>
        <end position="474"/>
    </location>
</feature>
<dbReference type="Proteomes" id="UP000320672">
    <property type="component" value="Chromosome"/>
</dbReference>
<dbReference type="GO" id="GO:0016020">
    <property type="term" value="C:membrane"/>
    <property type="evidence" value="ECO:0007669"/>
    <property type="project" value="UniProtKB-SubCell"/>
</dbReference>
<feature type="transmembrane region" description="Helical" evidence="6">
    <location>
        <begin position="85"/>
        <end position="107"/>
    </location>
</feature>
<evidence type="ECO:0000259" key="7">
    <source>
        <dbReference type="Pfam" id="PF04932"/>
    </source>
</evidence>
<feature type="transmembrane region" description="Helical" evidence="6">
    <location>
        <begin position="113"/>
        <end position="133"/>
    </location>
</feature>
<feature type="domain" description="O-antigen ligase-related" evidence="7">
    <location>
        <begin position="249"/>
        <end position="390"/>
    </location>
</feature>
<gene>
    <name evidence="8" type="ORF">FF011L_46470</name>
</gene>
<keyword evidence="9" id="KW-1185">Reference proteome</keyword>
<dbReference type="InterPro" id="IPR051533">
    <property type="entry name" value="WaaL-like"/>
</dbReference>
<name>A0A517MLS6_9BACT</name>
<keyword evidence="8" id="KW-0436">Ligase</keyword>
<feature type="transmembrane region" description="Helical" evidence="6">
    <location>
        <begin position="286"/>
        <end position="307"/>
    </location>
</feature>
<comment type="subcellular location">
    <subcellularLocation>
        <location evidence="1">Membrane</location>
        <topology evidence="1">Multi-pass membrane protein</topology>
    </subcellularLocation>
</comment>
<dbReference type="EMBL" id="CP036262">
    <property type="protein sequence ID" value="QDS95846.1"/>
    <property type="molecule type" value="Genomic_DNA"/>
</dbReference>
<evidence type="ECO:0000256" key="4">
    <source>
        <dbReference type="ARBA" id="ARBA00023136"/>
    </source>
</evidence>
<dbReference type="PANTHER" id="PTHR37422:SF13">
    <property type="entry name" value="LIPOPOLYSACCHARIDE BIOSYNTHESIS PROTEIN PA4999-RELATED"/>
    <property type="match status" value="1"/>
</dbReference>
<evidence type="ECO:0000256" key="5">
    <source>
        <dbReference type="SAM" id="MobiDB-lite"/>
    </source>
</evidence>
<protein>
    <submittedName>
        <fullName evidence="8">O-Antigen ligase</fullName>
    </submittedName>
</protein>
<dbReference type="AlphaFoldDB" id="A0A517MLS6"/>
<dbReference type="GO" id="GO:0016874">
    <property type="term" value="F:ligase activity"/>
    <property type="evidence" value="ECO:0007669"/>
    <property type="project" value="UniProtKB-KW"/>
</dbReference>
<evidence type="ECO:0000256" key="6">
    <source>
        <dbReference type="SAM" id="Phobius"/>
    </source>
</evidence>
<evidence type="ECO:0000256" key="3">
    <source>
        <dbReference type="ARBA" id="ARBA00022989"/>
    </source>
</evidence>
<feature type="transmembrane region" description="Helical" evidence="6">
    <location>
        <begin position="53"/>
        <end position="73"/>
    </location>
</feature>
<evidence type="ECO:0000256" key="1">
    <source>
        <dbReference type="ARBA" id="ARBA00004141"/>
    </source>
</evidence>
<feature type="transmembrane region" description="Helical" evidence="6">
    <location>
        <begin position="21"/>
        <end position="41"/>
    </location>
</feature>
<feature type="transmembrane region" description="Helical" evidence="6">
    <location>
        <begin position="246"/>
        <end position="279"/>
    </location>
</feature>
<accession>A0A517MLS6</accession>
<feature type="transmembrane region" description="Helical" evidence="6">
    <location>
        <begin position="375"/>
        <end position="397"/>
    </location>
</feature>
<evidence type="ECO:0000313" key="9">
    <source>
        <dbReference type="Proteomes" id="UP000320672"/>
    </source>
</evidence>
<dbReference type="PANTHER" id="PTHR37422">
    <property type="entry name" value="TEICHURONIC ACID BIOSYNTHESIS PROTEIN TUAE"/>
    <property type="match status" value="1"/>
</dbReference>
<sequence>MEESTSVLDDRPRHFDWVAKLSFLTLVIAAAVNPVNLMTSIEFERQTQSNSPILLAKLCVAGVAALLGVWIWFTSPSVRRSMFSIPGACLVALAIVFCLTSLFAGVGSPANPMISRAAAMIFVAYLLFTLGAVQRLQPHSFLLALLLGVVANLLVTLALYVFVPSHGVFHEYISATETVPRMGGTAHPNGVAITAVTAVLIALGIRFGRPRGEGRGSLQRDAETERAVSTPWEISVGSQSLRLNRWLVFAVLIGVVAALAALSRTAILAGGIATCFLLFHWFSRRAIVLSVVLLITLGIGTALLTSMSTGKDPFSSSAVVAVTKSGKLEELTSMTGRTVIWAQAIDWIQQRPWTGWGLDSSASVMTGPTAGTHNLMLNTCFSAGLVAGGILLVLLLWSLRSAFVQPYPWIRGILIYVLVSGLVEDTIFDSFPNALSLAWIAALVAPSMYSASLKDEEGSGGVDPLSTPTRSLGG</sequence>
<keyword evidence="2 6" id="KW-0812">Transmembrane</keyword>
<feature type="transmembrane region" description="Helical" evidence="6">
    <location>
        <begin position="140"/>
        <end position="163"/>
    </location>
</feature>
<dbReference type="InterPro" id="IPR007016">
    <property type="entry name" value="O-antigen_ligase-rel_domated"/>
</dbReference>
<organism evidence="8 9">
    <name type="scientific">Roseimaritima multifibrata</name>
    <dbReference type="NCBI Taxonomy" id="1930274"/>
    <lineage>
        <taxon>Bacteria</taxon>
        <taxon>Pseudomonadati</taxon>
        <taxon>Planctomycetota</taxon>
        <taxon>Planctomycetia</taxon>
        <taxon>Pirellulales</taxon>
        <taxon>Pirellulaceae</taxon>
        <taxon>Roseimaritima</taxon>
    </lineage>
</organism>
<dbReference type="RefSeq" id="WP_218932799.1">
    <property type="nucleotide sequence ID" value="NZ_CP036262.1"/>
</dbReference>
<proteinExistence type="predicted"/>
<keyword evidence="4 6" id="KW-0472">Membrane</keyword>
<dbReference type="KEGG" id="rml:FF011L_46470"/>
<keyword evidence="3 6" id="KW-1133">Transmembrane helix</keyword>
<dbReference type="Pfam" id="PF04932">
    <property type="entry name" value="Wzy_C"/>
    <property type="match status" value="1"/>
</dbReference>